<accession>A0A8H7QPA9</accession>
<keyword evidence="5" id="KW-1185">Reference proteome</keyword>
<comment type="caution">
    <text evidence="4">The sequence shown here is derived from an EMBL/GenBank/DDBJ whole genome shotgun (WGS) entry which is preliminary data.</text>
</comment>
<evidence type="ECO:0000256" key="2">
    <source>
        <dbReference type="SAM" id="Phobius"/>
    </source>
</evidence>
<keyword evidence="2" id="KW-1133">Transmembrane helix</keyword>
<dbReference type="AlphaFoldDB" id="A0A8H7QPA9"/>
<keyword evidence="2" id="KW-0472">Membrane</keyword>
<dbReference type="SUPFAM" id="SSF53335">
    <property type="entry name" value="S-adenosyl-L-methionine-dependent methyltransferases"/>
    <property type="match status" value="2"/>
</dbReference>
<dbReference type="InterPro" id="IPR052514">
    <property type="entry name" value="SAM-dependent_MTase"/>
</dbReference>
<feature type="compositionally biased region" description="Polar residues" evidence="1">
    <location>
        <begin position="65"/>
        <end position="74"/>
    </location>
</feature>
<dbReference type="Pfam" id="PF05050">
    <property type="entry name" value="Methyltransf_21"/>
    <property type="match status" value="1"/>
</dbReference>
<dbReference type="PANTHER" id="PTHR34203:SF13">
    <property type="entry name" value="EXPRESSED PROTEIN"/>
    <property type="match status" value="1"/>
</dbReference>
<evidence type="ECO:0000313" key="5">
    <source>
        <dbReference type="Proteomes" id="UP000603453"/>
    </source>
</evidence>
<reference evidence="4" key="1">
    <citation type="submission" date="2020-12" db="EMBL/GenBank/DDBJ databases">
        <title>Metabolic potential, ecology and presence of endohyphal bacteria is reflected in genomic diversity of Mucoromycotina.</title>
        <authorList>
            <person name="Muszewska A."/>
            <person name="Okrasinska A."/>
            <person name="Steczkiewicz K."/>
            <person name="Drgas O."/>
            <person name="Orlowska M."/>
            <person name="Perlinska-Lenart U."/>
            <person name="Aleksandrzak-Piekarczyk T."/>
            <person name="Szatraj K."/>
            <person name="Zielenkiewicz U."/>
            <person name="Pilsyk S."/>
            <person name="Malc E."/>
            <person name="Mieczkowski P."/>
            <person name="Kruszewska J.S."/>
            <person name="Biernat P."/>
            <person name="Pawlowska J."/>
        </authorList>
    </citation>
    <scope>NUCLEOTIDE SEQUENCE</scope>
    <source>
        <strain evidence="4">WA0000017839</strain>
    </source>
</reference>
<organism evidence="4 5">
    <name type="scientific">Mucor saturninus</name>
    <dbReference type="NCBI Taxonomy" id="64648"/>
    <lineage>
        <taxon>Eukaryota</taxon>
        <taxon>Fungi</taxon>
        <taxon>Fungi incertae sedis</taxon>
        <taxon>Mucoromycota</taxon>
        <taxon>Mucoromycotina</taxon>
        <taxon>Mucoromycetes</taxon>
        <taxon>Mucorales</taxon>
        <taxon>Mucorineae</taxon>
        <taxon>Mucoraceae</taxon>
        <taxon>Mucor</taxon>
    </lineage>
</organism>
<protein>
    <recommendedName>
        <fullName evidence="3">Methyltransferase FkbM domain-containing protein</fullName>
    </recommendedName>
</protein>
<dbReference type="Gene3D" id="3.40.50.150">
    <property type="entry name" value="Vaccinia Virus protein VP39"/>
    <property type="match status" value="1"/>
</dbReference>
<gene>
    <name evidence="4" type="ORF">INT47_007967</name>
</gene>
<proteinExistence type="predicted"/>
<sequence length="543" mass="61622">MRTWRTWTVVIIFLFIALNFVYWKAYPCNDPRFCNVEADSTVAGNTNGHHDETAPLPPPPMQPPSTLGNPSSFPEQHLDKHVPVDPQPLVNPNTHYPDTHKKSSQDLDTIAPTSDKTTYRLKGNEGVKYASTGELWQFGIINTKPDVLVVSNTNYADVNNHYQREFKIYTLMKWILRVHRRDPERTVPLVMVDAGSNHGLFSLVAGASGAHTIAFEPQTHLRISYSLKKNLKISVINMAGRLNQLSQRLRVLPFAVLDSFKKLAMEKVEINDGGIGGLSYDNPNALITTQTIRLDTLPAYDRLFPETKATEKALKISTSRKNDKTILEPEDMGIEYADAIEKAVGTENAELKESLLFRQPIHFLKIDVEGFEVPALRSAAKLFENQLVENTILEFGPPSRWDVTVEGASKMKQKDILAKTMKDAKDILHRAIDEWKLDINLLPAEGWDKTVRWMLEHGVDESEGNPSRNKVVRKVNAWKFDNLPEDNDEFEKELKSQNNLVTEFIRLPSELVDAYLDDSQSIGEMYLWFTKQNTKSPVLQKVT</sequence>
<dbReference type="InterPro" id="IPR006342">
    <property type="entry name" value="FkbM_mtfrase"/>
</dbReference>
<evidence type="ECO:0000259" key="3">
    <source>
        <dbReference type="Pfam" id="PF05050"/>
    </source>
</evidence>
<dbReference type="OrthoDB" id="411251at2759"/>
<evidence type="ECO:0000313" key="4">
    <source>
        <dbReference type="EMBL" id="KAG2195238.1"/>
    </source>
</evidence>
<keyword evidence="2" id="KW-0812">Transmembrane</keyword>
<feature type="domain" description="Methyltransferase FkbM" evidence="3">
    <location>
        <begin position="193"/>
        <end position="395"/>
    </location>
</feature>
<feature type="region of interest" description="Disordered" evidence="1">
    <location>
        <begin position="44"/>
        <end position="87"/>
    </location>
</feature>
<name>A0A8H7QPA9_9FUNG</name>
<dbReference type="InterPro" id="IPR029063">
    <property type="entry name" value="SAM-dependent_MTases_sf"/>
</dbReference>
<feature type="transmembrane region" description="Helical" evidence="2">
    <location>
        <begin position="7"/>
        <end position="26"/>
    </location>
</feature>
<dbReference type="PANTHER" id="PTHR34203">
    <property type="entry name" value="METHYLTRANSFERASE, FKBM FAMILY PROTEIN"/>
    <property type="match status" value="1"/>
</dbReference>
<dbReference type="Proteomes" id="UP000603453">
    <property type="component" value="Unassembled WGS sequence"/>
</dbReference>
<evidence type="ECO:0000256" key="1">
    <source>
        <dbReference type="SAM" id="MobiDB-lite"/>
    </source>
</evidence>
<dbReference type="EMBL" id="JAEPRD010000175">
    <property type="protein sequence ID" value="KAG2195238.1"/>
    <property type="molecule type" value="Genomic_DNA"/>
</dbReference>